<dbReference type="InterPro" id="IPR045167">
    <property type="entry name" value="Hobbit"/>
</dbReference>
<dbReference type="GeneTree" id="ENSGT00600000084481"/>
<dbReference type="SMART" id="SM01214">
    <property type="entry name" value="Fmp27_GFWDK"/>
    <property type="match status" value="1"/>
</dbReference>
<feature type="region of interest" description="Disordered" evidence="2">
    <location>
        <begin position="1101"/>
        <end position="1121"/>
    </location>
</feature>
<dbReference type="OMA" id="WASFETK"/>
<dbReference type="Proteomes" id="UP000007875">
    <property type="component" value="Unassembled WGS sequence"/>
</dbReference>
<sequence>RQTFSDLKTRTNRVWSFRTGTWVCHFPYKYDFASTFDKAVNVWKWVKGLYRKKSHPFRSRLPPDLLINISEFRFELADWSFEFRLHDNHELMMDEWLESEKRRRVLDQKMAAIRKQRGEMLPAKKVEELYCQLAKANINIYLNRSRKLYANPARDNLLTWSVTDFKLTVLADESMHGMENAMTTIRTIDNVSPFPFKNDQEPEFVTLWCRCICLRAAKHQVRLRNYPQCLMDYSDWKIYGKFCGAEQKGPPSSQRTEYVHLPAPWGPAKVQRNMPALKFYHDLSSEVHVFNMAWGPCWEPAWGQVNLATNLLAKMTIDPSRPLPWWDKSRNLFHGRLAMSMDRANLLHLASLDPYNTTEHVHWDWKNLYMDWTPGCFLYKGDLDIHIRNASKYDDVRFMHLPQLMEWKFKWVCLDGADPNNHHQALPHAPDKIEGDLSEHDSYRYFRSRNIDLEINLDTRSHCREYSPGKDPSKRDKPEMLLYSTTLRWLSNFMYAVNAVSRPVCKGPIFGNEAPPKLKLSRHYRNVTPSFIFPELRVRYWSSYAQQLGIEWICGAGNIDSHFRLKLVPHEGNLIRRSQGVWQVMATACDLSNTKIYLLKRNESGNDQSPSSRSLGAERNFLLSLSSMSYRRDNVSDGVDTPDHVHSLIVHNLKAMWTTENRDVGYGLYEGYNKAAVLRRNLSTKVHSRLRAPTGEGETPSRKGSQVTPESELSSSASFGQKAMDPSQMLHKLLAETGNRFVVGTDEQVTSQQNMRGIIACSMDDVVNKNWLINFVNCQVMLKGPQTQGYLIMTAAKADFRNRDHQVKWRDGQLTTKSSWEASLDGTQVFATVERNAASSGQDGENVPWLSVGDIEPRGPSPGMLDISDLMGGGQAIGGVVGDGSHHALFTGTFQLQRIMSRCTCHMYYVGYEALVDTEHSDYGHLLPSTPAMEDKLAAEKERLSSGHNLLDVEKPVNVLTIIQPDLEICTNASQFTMLLDIVENLLYVEPVMREHWERVDRMRFTLRLTSTDDVERHRDTLAKMQNCIRLRLTNMRQLERKLYRTDRQLDINPSDNDLYEESMVLREKLAEEKERLNEESEELGIIIRCFKEIFLDEKTRSSSLRPQNPDQDHEEEETSVVRTTEVMFREVKWHVTDKDGQLNIAQFEMKDFLYEKVNKSDDSVAHCFELGWIRLQNLLPNSIYTDVIKPRHQTGLRSHGVTGVGGRSLTLRVICKVRPPVGGISVKDHVEVNAVPLTIQLTYQFFKRMMSFFFPDRSLAPPGADDADDRAMSSADTRNATLLGLSGNTGLERHGSLASLPPQAVDDVDKMKLRAAKNNTFLYIKITQVPLCVSYKGEKDKNIEDVRDFNVNIPMLEYHSMTWTWHDFAMAVKRDCKKQLVSQLIKEKLHISGRGHQHHAAAAETTNTESSSTAEMDKAKILFGNSLRRSDSGRRSMIFRKK</sequence>
<evidence type="ECO:0000259" key="3">
    <source>
        <dbReference type="SMART" id="SM01214"/>
    </source>
</evidence>
<reference evidence="5" key="1">
    <citation type="submission" date="2003-08" db="EMBL/GenBank/DDBJ databases">
        <authorList>
            <person name="Birren B."/>
            <person name="Nusbaum C."/>
            <person name="Abebe A."/>
            <person name="Abouelleil A."/>
            <person name="Adekoya E."/>
            <person name="Ait-zahra M."/>
            <person name="Allen N."/>
            <person name="Allen T."/>
            <person name="An P."/>
            <person name="Anderson M."/>
            <person name="Anderson S."/>
            <person name="Arachchi H."/>
            <person name="Armbruster J."/>
            <person name="Bachantsang P."/>
            <person name="Baldwin J."/>
            <person name="Barry A."/>
            <person name="Bayul T."/>
            <person name="Blitshsteyn B."/>
            <person name="Bloom T."/>
            <person name="Blye J."/>
            <person name="Boguslavskiy L."/>
            <person name="Borowsky M."/>
            <person name="Boukhgalter B."/>
            <person name="Brunache A."/>
            <person name="Butler J."/>
            <person name="Calixte N."/>
            <person name="Calvo S."/>
            <person name="Camarata J."/>
            <person name="Campo K."/>
            <person name="Chang J."/>
            <person name="Cheshatsang Y."/>
            <person name="Citroen M."/>
            <person name="Collymore A."/>
            <person name="Considine T."/>
            <person name="Cook A."/>
            <person name="Cooke P."/>
            <person name="Corum B."/>
            <person name="Cuomo C."/>
            <person name="David R."/>
            <person name="Dawoe T."/>
            <person name="Degray S."/>
            <person name="Dodge S."/>
            <person name="Dooley K."/>
            <person name="Dorje P."/>
            <person name="Dorjee K."/>
            <person name="Dorris L."/>
            <person name="Duffey N."/>
            <person name="Dupes A."/>
            <person name="Elkins T."/>
            <person name="Engels R."/>
            <person name="Erickson J."/>
            <person name="Farina A."/>
            <person name="Faro S."/>
            <person name="Ferreira P."/>
            <person name="Fischer H."/>
            <person name="Fitzgerald M."/>
            <person name="Foley K."/>
            <person name="Gage D."/>
            <person name="Galagan J."/>
            <person name="Gearin G."/>
            <person name="Gnerre S."/>
            <person name="Gnirke A."/>
            <person name="Goyette A."/>
            <person name="Graham J."/>
            <person name="Grandbois E."/>
            <person name="Gyaltsen K."/>
            <person name="Hafez N."/>
            <person name="Hagopian D."/>
            <person name="Hagos B."/>
            <person name="Hall J."/>
            <person name="Hatcher B."/>
            <person name="Heller A."/>
            <person name="Higgins H."/>
            <person name="Honan T."/>
            <person name="Horn A."/>
            <person name="Houde N."/>
            <person name="Hughes L."/>
            <person name="Hulme W."/>
            <person name="Husby E."/>
            <person name="Iliev I."/>
            <person name="Jaffe D."/>
            <person name="Jones C."/>
            <person name="Kamal M."/>
            <person name="Kamat A."/>
            <person name="Kamvysselis M."/>
            <person name="Karlsson E."/>
            <person name="Kells C."/>
            <person name="Kieu A."/>
            <person name="Kisner P."/>
            <person name="Kodira C."/>
            <person name="Kulbokas E."/>
            <person name="Labutti K."/>
            <person name="Lama D."/>
            <person name="Landers T."/>
            <person name="Leger J."/>
            <person name="Levine S."/>
            <person name="Lewis D."/>
            <person name="Lewis T."/>
            <person name="Lindblad-toh K."/>
            <person name="Liu X."/>
            <person name="Lokyitsang T."/>
            <person name="Lokyitsang Y."/>
            <person name="Lucien O."/>
            <person name="Lui A."/>
            <person name="Ma L.J."/>
            <person name="Mabbitt R."/>
            <person name="Macdonald J."/>
            <person name="Maclean C."/>
            <person name="Major J."/>
            <person name="Manning J."/>
            <person name="Marabella R."/>
            <person name="Maru K."/>
            <person name="Matthews C."/>
            <person name="Mauceli E."/>
            <person name="Mccarthy M."/>
            <person name="Mcdonough S."/>
            <person name="Mcghee T."/>
            <person name="Meldrim J."/>
            <person name="Meneus L."/>
            <person name="Mesirov J."/>
            <person name="Mihalev A."/>
            <person name="Mihova T."/>
            <person name="Mikkelsen T."/>
            <person name="Mlenga V."/>
            <person name="Moru K."/>
            <person name="Mozes J."/>
            <person name="Mulrain L."/>
            <person name="Munson G."/>
            <person name="Naylor J."/>
            <person name="Newes C."/>
            <person name="Nguyen C."/>
            <person name="Nguyen N."/>
            <person name="Nguyen T."/>
            <person name="Nicol R."/>
            <person name="Nielsen C."/>
            <person name="Nizzari M."/>
            <person name="Norbu C."/>
            <person name="Norbu N."/>
            <person name="O'donnell P."/>
            <person name="Okoawo O."/>
            <person name="O'leary S."/>
            <person name="Omotosho B."/>
            <person name="O'neill K."/>
            <person name="Osman S."/>
            <person name="Parker S."/>
            <person name="Perrin D."/>
            <person name="Phunkhang P."/>
            <person name="Piqani B."/>
            <person name="Purcell S."/>
            <person name="Rachupka T."/>
            <person name="Ramasamy U."/>
            <person name="Rameau R."/>
            <person name="Ray V."/>
            <person name="Raymond C."/>
            <person name="Retta R."/>
            <person name="Richardson S."/>
            <person name="Rise C."/>
            <person name="Rodriguez J."/>
            <person name="Rogers J."/>
            <person name="Rogov P."/>
            <person name="Rutman M."/>
            <person name="Schupbach R."/>
            <person name="Seaman C."/>
            <person name="Settipalli S."/>
            <person name="Sharpe T."/>
            <person name="Sheridan J."/>
            <person name="Sherpa N."/>
            <person name="Shi J."/>
            <person name="Smirnov S."/>
            <person name="Smith C."/>
            <person name="Sougnez C."/>
            <person name="Spencer B."/>
            <person name="Stalker J."/>
            <person name="Stange-thomann N."/>
            <person name="Stavropoulos S."/>
            <person name="Stetson K."/>
            <person name="Stone C."/>
            <person name="Stone S."/>
            <person name="Stubbs M."/>
            <person name="Talamas J."/>
            <person name="Tchuinga P."/>
            <person name="Tenzing P."/>
            <person name="Tesfaye S."/>
            <person name="Theodore J."/>
            <person name="Thoulutsang Y."/>
            <person name="Topham K."/>
            <person name="Towey S."/>
            <person name="Tsamla T."/>
            <person name="Tsomo N."/>
            <person name="Vallee D."/>
            <person name="Vassiliev H."/>
            <person name="Venkataraman V."/>
            <person name="Vinson J."/>
            <person name="Vo A."/>
            <person name="Wade C."/>
            <person name="Wang S."/>
            <person name="Wangchuk T."/>
            <person name="Wangdi T."/>
            <person name="Whittaker C."/>
            <person name="Wilkinson J."/>
            <person name="Wu Y."/>
            <person name="Wyman D."/>
            <person name="Yadav S."/>
            <person name="Yang S."/>
            <person name="Yang X."/>
            <person name="Yeager S."/>
            <person name="Yee E."/>
            <person name="Young G."/>
            <person name="Zainoun J."/>
            <person name="Zembeck L."/>
            <person name="Zimmer A."/>
            <person name="Zody M."/>
            <person name="Lander E."/>
        </authorList>
    </citation>
    <scope>NUCLEOTIDE SEQUENCE [LARGE SCALE GENOMIC DNA]</scope>
</reference>
<organism evidence="4 5">
    <name type="scientific">Ciona savignyi</name>
    <name type="common">Pacific transparent sea squirt</name>
    <dbReference type="NCBI Taxonomy" id="51511"/>
    <lineage>
        <taxon>Eukaryota</taxon>
        <taxon>Metazoa</taxon>
        <taxon>Chordata</taxon>
        <taxon>Tunicata</taxon>
        <taxon>Ascidiacea</taxon>
        <taxon>Phlebobranchia</taxon>
        <taxon>Cionidae</taxon>
        <taxon>Ciona</taxon>
    </lineage>
</organism>
<keyword evidence="1" id="KW-0175">Coiled coil</keyword>
<evidence type="ECO:0000313" key="4">
    <source>
        <dbReference type="Ensembl" id="ENSCSAVP00000012313.1"/>
    </source>
</evidence>
<dbReference type="HOGENOM" id="CLU_000926_0_0_1"/>
<reference evidence="4" key="3">
    <citation type="submission" date="2025-09" db="UniProtKB">
        <authorList>
            <consortium name="Ensembl"/>
        </authorList>
    </citation>
    <scope>IDENTIFICATION</scope>
</reference>
<dbReference type="Pfam" id="PF10344">
    <property type="entry name" value="Hobbit"/>
    <property type="match status" value="1"/>
</dbReference>
<feature type="domain" description="FMP27/BLTP2/Hobbit GFWDK motif-containing RBG unit" evidence="3">
    <location>
        <begin position="225"/>
        <end position="357"/>
    </location>
</feature>
<dbReference type="Ensembl" id="ENSCSAVT00000012456.1">
    <property type="protein sequence ID" value="ENSCSAVP00000012313.1"/>
    <property type="gene ID" value="ENSCSAVG00000007245.1"/>
</dbReference>
<accession>H2Z401</accession>
<feature type="compositionally biased region" description="Polar residues" evidence="2">
    <location>
        <begin position="702"/>
        <end position="719"/>
    </location>
</feature>
<evidence type="ECO:0000256" key="1">
    <source>
        <dbReference type="SAM" id="Coils"/>
    </source>
</evidence>
<dbReference type="STRING" id="51511.ENSCSAVP00000012313"/>
<dbReference type="eggNOG" id="KOG1910">
    <property type="taxonomic scope" value="Eukaryota"/>
</dbReference>
<feature type="region of interest" description="Disordered" evidence="2">
    <location>
        <begin position="687"/>
        <end position="721"/>
    </location>
</feature>
<name>H2Z401_CIOSA</name>
<dbReference type="PANTHER" id="PTHR15678">
    <property type="entry name" value="ANTIGEN MLAA-22-RELATED"/>
    <property type="match status" value="1"/>
</dbReference>
<dbReference type="InterPro" id="IPR019441">
    <property type="entry name" value="FMP27/BLTP2/Hobbit_GFWDK_RBG"/>
</dbReference>
<keyword evidence="5" id="KW-1185">Reference proteome</keyword>
<feature type="coiled-coil region" evidence="1">
    <location>
        <begin position="1060"/>
        <end position="1087"/>
    </location>
</feature>
<protein>
    <recommendedName>
        <fullName evidence="3">FMP27/BLTP2/Hobbit GFWDK motif-containing RBG unit domain-containing protein</fullName>
    </recommendedName>
</protein>
<evidence type="ECO:0000256" key="2">
    <source>
        <dbReference type="SAM" id="MobiDB-lite"/>
    </source>
</evidence>
<dbReference type="PANTHER" id="PTHR15678:SF6">
    <property type="entry name" value="BRIDGE-LIKE LIPID TRANSFER PROTEIN FAMILY MEMBER 2"/>
    <property type="match status" value="1"/>
</dbReference>
<evidence type="ECO:0000313" key="5">
    <source>
        <dbReference type="Proteomes" id="UP000007875"/>
    </source>
</evidence>
<dbReference type="InParanoid" id="H2Z401"/>
<reference evidence="4" key="2">
    <citation type="submission" date="2025-08" db="UniProtKB">
        <authorList>
            <consortium name="Ensembl"/>
        </authorList>
    </citation>
    <scope>IDENTIFICATION</scope>
</reference>
<proteinExistence type="predicted"/>